<dbReference type="RefSeq" id="WP_095071624.1">
    <property type="nucleotide sequence ID" value="NZ_LT899436.1"/>
</dbReference>
<sequence length="253" mass="30159">MHKHKISAALITFNEEENIARTLEKLVWCDEIVVIDSYSSDATLEICESFGAKVFQKKFNGYGEQKRYLVSKCTYDWVLSIDADEVLTNDLIDEIKLEFNQDTVPHKAYFLNRKHVYLGKVFEYGYLKNTPVLRLFNKNHAEFSNKKVHETVEYNGSKGRFKNFFYHYTATSVEQINLKKNRYASLVSEEYFKKNKRVNLLFLVFKYPFTFFKEYVIRGNMFNGYEGYVWSTYIAEYSVLKYLKLMERKKMKK</sequence>
<dbReference type="InterPro" id="IPR029044">
    <property type="entry name" value="Nucleotide-diphossugar_trans"/>
</dbReference>
<name>A0A238U912_9FLAO</name>
<proteinExistence type="inferred from homology"/>
<dbReference type="Pfam" id="PF00535">
    <property type="entry name" value="Glycos_transf_2"/>
    <property type="match status" value="1"/>
</dbReference>
<evidence type="ECO:0000313" key="3">
    <source>
        <dbReference type="EMBL" id="SNR15671.1"/>
    </source>
</evidence>
<keyword evidence="3" id="KW-0808">Transferase</keyword>
<keyword evidence="3" id="KW-0328">Glycosyltransferase</keyword>
<evidence type="ECO:0000313" key="4">
    <source>
        <dbReference type="Proteomes" id="UP000215214"/>
    </source>
</evidence>
<protein>
    <submittedName>
        <fullName evidence="3">Glycosyl transferase, group 2 family protein</fullName>
        <ecNumber evidence="3">2.4.1.-</ecNumber>
    </submittedName>
</protein>
<gene>
    <name evidence="3" type="ORF">TJEJU_1968</name>
</gene>
<dbReference type="EMBL" id="LT899436">
    <property type="protein sequence ID" value="SNR15671.1"/>
    <property type="molecule type" value="Genomic_DNA"/>
</dbReference>
<dbReference type="PANTHER" id="PTHR43630:SF2">
    <property type="entry name" value="GLYCOSYLTRANSFERASE"/>
    <property type="match status" value="1"/>
</dbReference>
<dbReference type="InterPro" id="IPR001173">
    <property type="entry name" value="Glyco_trans_2-like"/>
</dbReference>
<dbReference type="KEGG" id="tje:TJEJU_1968"/>
<dbReference type="AlphaFoldDB" id="A0A238U912"/>
<keyword evidence="4" id="KW-1185">Reference proteome</keyword>
<feature type="domain" description="Glycosyltransferase 2-like" evidence="2">
    <location>
        <begin position="7"/>
        <end position="101"/>
    </location>
</feature>
<dbReference type="SUPFAM" id="SSF53448">
    <property type="entry name" value="Nucleotide-diphospho-sugar transferases"/>
    <property type="match status" value="1"/>
</dbReference>
<dbReference type="Gene3D" id="3.90.550.10">
    <property type="entry name" value="Spore Coat Polysaccharide Biosynthesis Protein SpsA, Chain A"/>
    <property type="match status" value="1"/>
</dbReference>
<dbReference type="OrthoDB" id="9815923at2"/>
<reference evidence="3 4" key="1">
    <citation type="submission" date="2017-07" db="EMBL/GenBank/DDBJ databases">
        <authorList>
            <person name="Sun Z.S."/>
            <person name="Albrecht U."/>
            <person name="Echele G."/>
            <person name="Lee C.C."/>
        </authorList>
    </citation>
    <scope>NUCLEOTIDE SEQUENCE [LARGE SCALE GENOMIC DNA]</scope>
    <source>
        <strain evidence="4">type strain: KCTC 22618</strain>
    </source>
</reference>
<evidence type="ECO:0000256" key="1">
    <source>
        <dbReference type="ARBA" id="ARBA00038494"/>
    </source>
</evidence>
<dbReference type="CDD" id="cd02511">
    <property type="entry name" value="Beta4Glucosyltransferase"/>
    <property type="match status" value="1"/>
</dbReference>
<dbReference type="GO" id="GO:0016757">
    <property type="term" value="F:glycosyltransferase activity"/>
    <property type="evidence" value="ECO:0007669"/>
    <property type="project" value="UniProtKB-KW"/>
</dbReference>
<organism evidence="3 4">
    <name type="scientific">Tenacibaculum jejuense</name>
    <dbReference type="NCBI Taxonomy" id="584609"/>
    <lineage>
        <taxon>Bacteria</taxon>
        <taxon>Pseudomonadati</taxon>
        <taxon>Bacteroidota</taxon>
        <taxon>Flavobacteriia</taxon>
        <taxon>Flavobacteriales</taxon>
        <taxon>Flavobacteriaceae</taxon>
        <taxon>Tenacibaculum</taxon>
    </lineage>
</organism>
<dbReference type="EC" id="2.4.1.-" evidence="3"/>
<dbReference type="PANTHER" id="PTHR43630">
    <property type="entry name" value="POLY-BETA-1,6-N-ACETYL-D-GLUCOSAMINE SYNTHASE"/>
    <property type="match status" value="1"/>
</dbReference>
<dbReference type="Proteomes" id="UP000215214">
    <property type="component" value="Chromosome TJEJU"/>
</dbReference>
<comment type="similarity">
    <text evidence="1">Belongs to the glycosyltransferase 2 family. WaaE/KdtX subfamily.</text>
</comment>
<evidence type="ECO:0000259" key="2">
    <source>
        <dbReference type="Pfam" id="PF00535"/>
    </source>
</evidence>
<accession>A0A238U912</accession>